<keyword evidence="2" id="KW-0812">Transmembrane</keyword>
<dbReference type="HOGENOM" id="CLU_110119_0_0_4"/>
<evidence type="ECO:0000256" key="2">
    <source>
        <dbReference type="SAM" id="Phobius"/>
    </source>
</evidence>
<reference evidence="3 4" key="1">
    <citation type="journal article" date="2014" name="Genome Announc.">
        <title>Draft Genome Sequence of Advenella kashmirensis Strain W13003, a Polycyclic Aromatic Hydrocarbon-Degrading Bacterium.</title>
        <authorList>
            <person name="Wang X."/>
            <person name="Jin D."/>
            <person name="Zhou L."/>
            <person name="Wu L."/>
            <person name="An W."/>
            <person name="Zhao L."/>
        </authorList>
    </citation>
    <scope>NUCLEOTIDE SEQUENCE [LARGE SCALE GENOMIC DNA]</scope>
    <source>
        <strain evidence="3 4">W13003</strain>
    </source>
</reference>
<dbReference type="PANTHER" id="PTHR34703:SF1">
    <property type="entry name" value="ANTIPORTER SUBUNIT MNHG2-RELATED"/>
    <property type="match status" value="1"/>
</dbReference>
<dbReference type="InterPro" id="IPR005133">
    <property type="entry name" value="PhaG_MnhG_YufB"/>
</dbReference>
<dbReference type="GO" id="GO:0015385">
    <property type="term" value="F:sodium:proton antiporter activity"/>
    <property type="evidence" value="ECO:0007669"/>
    <property type="project" value="TreeGrafter"/>
</dbReference>
<dbReference type="RefSeq" id="WP_024005914.1">
    <property type="nucleotide sequence ID" value="NZ_KI650980.1"/>
</dbReference>
<sequence length="218" mass="23922">MMASLSPFIIIPACILMVASGLLVLAASIGIVRVNNFLPRVHIQAIIYSSALWCLLLASLLLTFSLKDRTFLHEIVIGLFIFITSPVSTILLVRSFVLREERSHLPPEETSRQDTSTDQTASEEENERVAAQDVASIEAELEMEPEEQKPVAEQPRPAESGPQPGKQVEKQAGEQSDNTAGSDHADGLSENTDSLPQNDDKPSAIRDKKDTHKPPDRT</sequence>
<dbReference type="OrthoDB" id="9813804at2"/>
<keyword evidence="2" id="KW-1133">Transmembrane helix</keyword>
<dbReference type="PATRIC" id="fig|1424334.3.peg.2976"/>
<feature type="transmembrane region" description="Helical" evidence="2">
    <location>
        <begin position="46"/>
        <end position="65"/>
    </location>
</feature>
<evidence type="ECO:0000313" key="3">
    <source>
        <dbReference type="EMBL" id="ETF02025.1"/>
    </source>
</evidence>
<dbReference type="STRING" id="1424334.W822_14805"/>
<dbReference type="AlphaFoldDB" id="V8QRU9"/>
<organism evidence="3 4">
    <name type="scientific">Advenella kashmirensis W13003</name>
    <dbReference type="NCBI Taxonomy" id="1424334"/>
    <lineage>
        <taxon>Bacteria</taxon>
        <taxon>Pseudomonadati</taxon>
        <taxon>Pseudomonadota</taxon>
        <taxon>Betaproteobacteria</taxon>
        <taxon>Burkholderiales</taxon>
        <taxon>Alcaligenaceae</taxon>
    </lineage>
</organism>
<proteinExistence type="predicted"/>
<name>V8QRU9_9BURK</name>
<dbReference type="PANTHER" id="PTHR34703">
    <property type="entry name" value="ANTIPORTER SUBUNIT MNHG2-RELATED"/>
    <property type="match status" value="1"/>
</dbReference>
<feature type="compositionally biased region" description="Basic and acidic residues" evidence="1">
    <location>
        <begin position="103"/>
        <end position="112"/>
    </location>
</feature>
<feature type="compositionally biased region" description="Basic and acidic residues" evidence="1">
    <location>
        <begin position="198"/>
        <end position="218"/>
    </location>
</feature>
<dbReference type="EMBL" id="AYXT01000010">
    <property type="protein sequence ID" value="ETF02025.1"/>
    <property type="molecule type" value="Genomic_DNA"/>
</dbReference>
<feature type="transmembrane region" description="Helical" evidence="2">
    <location>
        <begin position="6"/>
        <end position="34"/>
    </location>
</feature>
<comment type="caution">
    <text evidence="3">The sequence shown here is derived from an EMBL/GenBank/DDBJ whole genome shotgun (WGS) entry which is preliminary data.</text>
</comment>
<keyword evidence="2" id="KW-0472">Membrane</keyword>
<evidence type="ECO:0000256" key="1">
    <source>
        <dbReference type="SAM" id="MobiDB-lite"/>
    </source>
</evidence>
<dbReference type="eggNOG" id="COG1320">
    <property type="taxonomic scope" value="Bacteria"/>
</dbReference>
<dbReference type="Proteomes" id="UP000018733">
    <property type="component" value="Unassembled WGS sequence"/>
</dbReference>
<keyword evidence="4" id="KW-1185">Reference proteome</keyword>
<dbReference type="Pfam" id="PF03334">
    <property type="entry name" value="PhaG_MnhG_YufB"/>
    <property type="match status" value="1"/>
</dbReference>
<feature type="transmembrane region" description="Helical" evidence="2">
    <location>
        <begin position="71"/>
        <end position="93"/>
    </location>
</feature>
<gene>
    <name evidence="3" type="ORF">W822_14805</name>
</gene>
<protein>
    <submittedName>
        <fullName evidence="3">Cation:proton antiporter</fullName>
    </submittedName>
</protein>
<feature type="region of interest" description="Disordered" evidence="1">
    <location>
        <begin position="103"/>
        <end position="218"/>
    </location>
</feature>
<accession>V8QRU9</accession>
<evidence type="ECO:0000313" key="4">
    <source>
        <dbReference type="Proteomes" id="UP000018733"/>
    </source>
</evidence>